<dbReference type="Pfam" id="PF16016">
    <property type="entry name" value="VASt"/>
    <property type="match status" value="1"/>
</dbReference>
<evidence type="ECO:0000256" key="3">
    <source>
        <dbReference type="ARBA" id="ARBA00022692"/>
    </source>
</evidence>
<evidence type="ECO:0000256" key="7">
    <source>
        <dbReference type="SAM" id="Phobius"/>
    </source>
</evidence>
<dbReference type="GO" id="GO:0032541">
    <property type="term" value="C:cortical endoplasmic reticulum"/>
    <property type="evidence" value="ECO:0007669"/>
    <property type="project" value="TreeGrafter"/>
</dbReference>
<dbReference type="GO" id="GO:0120015">
    <property type="term" value="F:sterol transfer activity"/>
    <property type="evidence" value="ECO:0007669"/>
    <property type="project" value="TreeGrafter"/>
</dbReference>
<feature type="compositionally biased region" description="Polar residues" evidence="6">
    <location>
        <begin position="154"/>
        <end position="165"/>
    </location>
</feature>
<evidence type="ECO:0000256" key="6">
    <source>
        <dbReference type="SAM" id="MobiDB-lite"/>
    </source>
</evidence>
<gene>
    <name evidence="9" type="ORF">DFH08DRAFT_848272</name>
</gene>
<feature type="compositionally biased region" description="Polar residues" evidence="6">
    <location>
        <begin position="72"/>
        <end position="91"/>
    </location>
</feature>
<dbReference type="GO" id="GO:0005739">
    <property type="term" value="C:mitochondrion"/>
    <property type="evidence" value="ECO:0007669"/>
    <property type="project" value="TreeGrafter"/>
</dbReference>
<feature type="compositionally biased region" description="Low complexity" evidence="6">
    <location>
        <begin position="270"/>
        <end position="286"/>
    </location>
</feature>
<dbReference type="InterPro" id="IPR051482">
    <property type="entry name" value="Cholesterol_transport"/>
</dbReference>
<evidence type="ECO:0000256" key="4">
    <source>
        <dbReference type="ARBA" id="ARBA00022989"/>
    </source>
</evidence>
<dbReference type="InterPro" id="IPR031968">
    <property type="entry name" value="VASt"/>
</dbReference>
<dbReference type="AlphaFoldDB" id="A0AAD7AGT8"/>
<feature type="transmembrane region" description="Helical" evidence="7">
    <location>
        <begin position="711"/>
        <end position="729"/>
    </location>
</feature>
<feature type="compositionally biased region" description="Polar residues" evidence="6">
    <location>
        <begin position="194"/>
        <end position="233"/>
    </location>
</feature>
<accession>A0AAD7AGT8</accession>
<dbReference type="PANTHER" id="PTHR23319">
    <property type="entry name" value="GRAM DOMAIN CONTAINING 1B, ISOFORM E"/>
    <property type="match status" value="1"/>
</dbReference>
<dbReference type="GO" id="GO:0140268">
    <property type="term" value="C:endoplasmic reticulum-plasma membrane contact site"/>
    <property type="evidence" value="ECO:0007669"/>
    <property type="project" value="TreeGrafter"/>
</dbReference>
<comment type="similarity">
    <text evidence="2">Belongs to the YSP2 family.</text>
</comment>
<dbReference type="PANTHER" id="PTHR23319:SF4">
    <property type="entry name" value="GRAM DOMAIN CONTAINING 1B, ISOFORM E"/>
    <property type="match status" value="1"/>
</dbReference>
<feature type="compositionally biased region" description="Basic residues" evidence="6">
    <location>
        <begin position="234"/>
        <end position="246"/>
    </location>
</feature>
<dbReference type="GO" id="GO:0005886">
    <property type="term" value="C:plasma membrane"/>
    <property type="evidence" value="ECO:0007669"/>
    <property type="project" value="TreeGrafter"/>
</dbReference>
<dbReference type="InterPro" id="IPR011993">
    <property type="entry name" value="PH-like_dom_sf"/>
</dbReference>
<dbReference type="GO" id="GO:0032366">
    <property type="term" value="P:intracellular sterol transport"/>
    <property type="evidence" value="ECO:0007669"/>
    <property type="project" value="TreeGrafter"/>
</dbReference>
<dbReference type="Gene3D" id="2.30.29.30">
    <property type="entry name" value="Pleckstrin-homology domain (PH domain)/Phosphotyrosine-binding domain (PTB)"/>
    <property type="match status" value="1"/>
</dbReference>
<comment type="subcellular location">
    <subcellularLocation>
        <location evidence="1">Membrane</location>
        <topology evidence="1">Single-pass membrane protein</topology>
    </subcellularLocation>
</comment>
<proteinExistence type="inferred from homology"/>
<keyword evidence="3 7" id="KW-0812">Transmembrane</keyword>
<comment type="caution">
    <text evidence="9">The sequence shown here is derived from an EMBL/GenBank/DDBJ whole genome shotgun (WGS) entry which is preliminary data.</text>
</comment>
<dbReference type="GO" id="GO:0005789">
    <property type="term" value="C:endoplasmic reticulum membrane"/>
    <property type="evidence" value="ECO:0007669"/>
    <property type="project" value="TreeGrafter"/>
</dbReference>
<evidence type="ECO:0000313" key="9">
    <source>
        <dbReference type="EMBL" id="KAJ7358338.1"/>
    </source>
</evidence>
<dbReference type="CDD" id="cd13220">
    <property type="entry name" value="PH-GRAM_GRAMDC"/>
    <property type="match status" value="1"/>
</dbReference>
<protein>
    <recommendedName>
        <fullName evidence="8">VASt domain-containing protein</fullName>
    </recommendedName>
</protein>
<feature type="region of interest" description="Disordered" evidence="6">
    <location>
        <begin position="1"/>
        <end position="286"/>
    </location>
</feature>
<keyword evidence="5 7" id="KW-0472">Membrane</keyword>
<evidence type="ECO:0000256" key="5">
    <source>
        <dbReference type="ARBA" id="ARBA00023136"/>
    </source>
</evidence>
<dbReference type="Proteomes" id="UP001218218">
    <property type="component" value="Unassembled WGS sequence"/>
</dbReference>
<dbReference type="SMART" id="SM00568">
    <property type="entry name" value="GRAM"/>
    <property type="match status" value="1"/>
</dbReference>
<dbReference type="PROSITE" id="PS51778">
    <property type="entry name" value="VAST"/>
    <property type="match status" value="1"/>
</dbReference>
<dbReference type="Pfam" id="PF02893">
    <property type="entry name" value="GRAM"/>
    <property type="match status" value="1"/>
</dbReference>
<sequence>MYSPSIAVIPPSPSEGLYPRTPQGNDQKIDGLPADSSPQGFSKRAPSPHRPPVPGRQIPAAPAGSDSERTPRSSTLENLRHQTSNKSLRQQPQDHRTFAPPVPPMPNYSRAVTSPASAPRPRSEERPPQTQAPTEVRKEFPQVSHPTETHDTDVFSSTSQAQSKSPRPWRRSTPKKPTGLASAIVASGLAMANSPMTAPRQSNLTPQMMNRSAPSLVTSRSQSSLTTSPNGNRRSSRAKTEHRRQRTTTPANVGSDEQGGYYHGLEDSSADGSGSESGDDSGIGLDDLGDDELPVSGFAVASNKRNAEFHVLFPDIPEEDYLIDDYSCALQKEILVHGRIYVSENHLCFHANIFTWITNLSIDFSEITTLEKRMTAFVIPNAIRIKTPRADYTFASFLARDTTFDVIHNVWRVARPSGAETVASGSRAENGVNIAADTVTPDAPGMPAHKATTCTCGKEGSHFSKIALNTVVPGTPDRIYNLIFASGFMTDFLTVNQKLLDLQVSEWAPTTPGSALLARNVSYIKPLYASIGPKQTKCLSRDETLHLDLDDYASTLTTTRTPDVPSGGAFSVKTKTCIMWASSSTTKIVVSTQVDWTGWSAFKGIIDKSAIEGQKGYHADLEKAMREYISAHQTEFVPAGIEVVLPDPIPDADPASAGVTGGSFTATHAEDEQGQRGTQRASDILGGAAQIAKQSAKGVLQLIRRGPPSRSILYSVIIVLLISNVWTYMRAGKAVRRSRPTRRPAWAENKEEQLFVAERIRIIHENLEEIESLNNVV</sequence>
<keyword evidence="4 7" id="KW-1133">Transmembrane helix</keyword>
<evidence type="ECO:0000259" key="8">
    <source>
        <dbReference type="PROSITE" id="PS51778"/>
    </source>
</evidence>
<evidence type="ECO:0000256" key="1">
    <source>
        <dbReference type="ARBA" id="ARBA00004167"/>
    </source>
</evidence>
<feature type="domain" description="VASt" evidence="8">
    <location>
        <begin position="462"/>
        <end position="633"/>
    </location>
</feature>
<dbReference type="EMBL" id="JARIHO010000007">
    <property type="protein sequence ID" value="KAJ7358338.1"/>
    <property type="molecule type" value="Genomic_DNA"/>
</dbReference>
<feature type="region of interest" description="Disordered" evidence="6">
    <location>
        <begin position="660"/>
        <end position="680"/>
    </location>
</feature>
<keyword evidence="10" id="KW-1185">Reference proteome</keyword>
<dbReference type="InterPro" id="IPR004182">
    <property type="entry name" value="GRAM"/>
</dbReference>
<dbReference type="GO" id="GO:0032934">
    <property type="term" value="F:sterol binding"/>
    <property type="evidence" value="ECO:0007669"/>
    <property type="project" value="TreeGrafter"/>
</dbReference>
<name>A0AAD7AGT8_9AGAR</name>
<organism evidence="9 10">
    <name type="scientific">Mycena albidolilacea</name>
    <dbReference type="NCBI Taxonomy" id="1033008"/>
    <lineage>
        <taxon>Eukaryota</taxon>
        <taxon>Fungi</taxon>
        <taxon>Dikarya</taxon>
        <taxon>Basidiomycota</taxon>
        <taxon>Agaricomycotina</taxon>
        <taxon>Agaricomycetes</taxon>
        <taxon>Agaricomycetidae</taxon>
        <taxon>Agaricales</taxon>
        <taxon>Marasmiineae</taxon>
        <taxon>Mycenaceae</taxon>
        <taxon>Mycena</taxon>
    </lineage>
</organism>
<evidence type="ECO:0000313" key="10">
    <source>
        <dbReference type="Proteomes" id="UP001218218"/>
    </source>
</evidence>
<evidence type="ECO:0000256" key="2">
    <source>
        <dbReference type="ARBA" id="ARBA00006582"/>
    </source>
</evidence>
<reference evidence="9" key="1">
    <citation type="submission" date="2023-03" db="EMBL/GenBank/DDBJ databases">
        <title>Massive genome expansion in bonnet fungi (Mycena s.s.) driven by repeated elements and novel gene families across ecological guilds.</title>
        <authorList>
            <consortium name="Lawrence Berkeley National Laboratory"/>
            <person name="Harder C.B."/>
            <person name="Miyauchi S."/>
            <person name="Viragh M."/>
            <person name="Kuo A."/>
            <person name="Thoen E."/>
            <person name="Andreopoulos B."/>
            <person name="Lu D."/>
            <person name="Skrede I."/>
            <person name="Drula E."/>
            <person name="Henrissat B."/>
            <person name="Morin E."/>
            <person name="Kohler A."/>
            <person name="Barry K."/>
            <person name="LaButti K."/>
            <person name="Morin E."/>
            <person name="Salamov A."/>
            <person name="Lipzen A."/>
            <person name="Mereny Z."/>
            <person name="Hegedus B."/>
            <person name="Baldrian P."/>
            <person name="Stursova M."/>
            <person name="Weitz H."/>
            <person name="Taylor A."/>
            <person name="Grigoriev I.V."/>
            <person name="Nagy L.G."/>
            <person name="Martin F."/>
            <person name="Kauserud H."/>
        </authorList>
    </citation>
    <scope>NUCLEOTIDE SEQUENCE</scope>
    <source>
        <strain evidence="9">CBHHK002</strain>
    </source>
</reference>